<evidence type="ECO:0000313" key="1">
    <source>
        <dbReference type="EMBL" id="WHY86363.1"/>
    </source>
</evidence>
<reference evidence="1" key="1">
    <citation type="submission" date="2023-05" db="EMBL/GenBank/DDBJ databases">
        <title>Comparative genomics of Bacillaceae isolates and their secondary metabolite potential.</title>
        <authorList>
            <person name="Song L."/>
            <person name="Nielsen L.J."/>
            <person name="Mohite O."/>
            <person name="Xu X."/>
            <person name="Weber T."/>
            <person name="Kovacs A.T."/>
        </authorList>
    </citation>
    <scope>NUCLEOTIDE SEQUENCE</scope>
    <source>
        <strain evidence="1">XLM17</strain>
    </source>
</reference>
<dbReference type="KEGG" id="nnv:QNH39_00040"/>
<name>A0AA95MQT3_9BACI</name>
<sequence>MFLFLLAVLKNIVDFDHNVDWTWIQRDSCGISGTGETPQAL</sequence>
<gene>
    <name evidence="1" type="ORF">QNH39_00040</name>
</gene>
<keyword evidence="2" id="KW-1185">Reference proteome</keyword>
<proteinExistence type="predicted"/>
<accession>A0AA95MQT3</accession>
<dbReference type="AlphaFoldDB" id="A0AA95MQT3"/>
<dbReference type="EMBL" id="CP126114">
    <property type="protein sequence ID" value="WHY86363.1"/>
    <property type="molecule type" value="Genomic_DNA"/>
</dbReference>
<protein>
    <submittedName>
        <fullName evidence="1">Uncharacterized protein</fullName>
    </submittedName>
</protein>
<organism evidence="1 2">
    <name type="scientific">Neobacillus novalis</name>
    <dbReference type="NCBI Taxonomy" id="220687"/>
    <lineage>
        <taxon>Bacteria</taxon>
        <taxon>Bacillati</taxon>
        <taxon>Bacillota</taxon>
        <taxon>Bacilli</taxon>
        <taxon>Bacillales</taxon>
        <taxon>Bacillaceae</taxon>
        <taxon>Neobacillus</taxon>
    </lineage>
</organism>
<dbReference type="Proteomes" id="UP001178288">
    <property type="component" value="Chromosome"/>
</dbReference>
<dbReference type="RefSeq" id="WP_280513653.1">
    <property type="nucleotide sequence ID" value="NZ_CP126114.1"/>
</dbReference>
<evidence type="ECO:0000313" key="2">
    <source>
        <dbReference type="Proteomes" id="UP001178288"/>
    </source>
</evidence>